<proteinExistence type="predicted"/>
<keyword evidence="1" id="KW-0472">Membrane</keyword>
<dbReference type="RefSeq" id="WP_344468462.1">
    <property type="nucleotide sequence ID" value="NZ_BAAANT010000041.1"/>
</dbReference>
<sequence>MLLIGFAVLQFLTFMAVMGAPVRHSIGPRAQYVKMWGLSVSGAGALAFLVGLATFGTGFELLLWISLFFFWMGTLFLIFSKWWAIAR</sequence>
<protein>
    <submittedName>
        <fullName evidence="2">Uncharacterized protein</fullName>
    </submittedName>
</protein>
<evidence type="ECO:0000313" key="3">
    <source>
        <dbReference type="Proteomes" id="UP001422759"/>
    </source>
</evidence>
<feature type="transmembrane region" description="Helical" evidence="1">
    <location>
        <begin position="35"/>
        <end position="55"/>
    </location>
</feature>
<keyword evidence="3" id="KW-1185">Reference proteome</keyword>
<keyword evidence="1" id="KW-1133">Transmembrane helix</keyword>
<gene>
    <name evidence="2" type="ORF">GCM10009760_52740</name>
</gene>
<dbReference type="EMBL" id="BAAANT010000041">
    <property type="protein sequence ID" value="GAA2154146.1"/>
    <property type="molecule type" value="Genomic_DNA"/>
</dbReference>
<dbReference type="Proteomes" id="UP001422759">
    <property type="component" value="Unassembled WGS sequence"/>
</dbReference>
<reference evidence="2 3" key="1">
    <citation type="journal article" date="2019" name="Int. J. Syst. Evol. Microbiol.">
        <title>The Global Catalogue of Microorganisms (GCM) 10K type strain sequencing project: providing services to taxonomists for standard genome sequencing and annotation.</title>
        <authorList>
            <consortium name="The Broad Institute Genomics Platform"/>
            <consortium name="The Broad Institute Genome Sequencing Center for Infectious Disease"/>
            <person name="Wu L."/>
            <person name="Ma J."/>
        </authorList>
    </citation>
    <scope>NUCLEOTIDE SEQUENCE [LARGE SCALE GENOMIC DNA]</scope>
    <source>
        <strain evidence="2 3">JCM 14560</strain>
    </source>
</reference>
<evidence type="ECO:0000256" key="1">
    <source>
        <dbReference type="SAM" id="Phobius"/>
    </source>
</evidence>
<comment type="caution">
    <text evidence="2">The sequence shown here is derived from an EMBL/GenBank/DDBJ whole genome shotgun (WGS) entry which is preliminary data.</text>
</comment>
<evidence type="ECO:0000313" key="2">
    <source>
        <dbReference type="EMBL" id="GAA2154146.1"/>
    </source>
</evidence>
<name>A0ABN3A622_9ACTN</name>
<feature type="transmembrane region" description="Helical" evidence="1">
    <location>
        <begin position="62"/>
        <end position="85"/>
    </location>
</feature>
<accession>A0ABN3A622</accession>
<keyword evidence="1" id="KW-0812">Transmembrane</keyword>
<organism evidence="2 3">
    <name type="scientific">Kitasatospora kazusensis</name>
    <dbReference type="NCBI Taxonomy" id="407974"/>
    <lineage>
        <taxon>Bacteria</taxon>
        <taxon>Bacillati</taxon>
        <taxon>Actinomycetota</taxon>
        <taxon>Actinomycetes</taxon>
        <taxon>Kitasatosporales</taxon>
        <taxon>Streptomycetaceae</taxon>
        <taxon>Kitasatospora</taxon>
    </lineage>
</organism>